<organism evidence="2 3">
    <name type="scientific">Glonium stellatum</name>
    <dbReference type="NCBI Taxonomy" id="574774"/>
    <lineage>
        <taxon>Eukaryota</taxon>
        <taxon>Fungi</taxon>
        <taxon>Dikarya</taxon>
        <taxon>Ascomycota</taxon>
        <taxon>Pezizomycotina</taxon>
        <taxon>Dothideomycetes</taxon>
        <taxon>Pleosporomycetidae</taxon>
        <taxon>Gloniales</taxon>
        <taxon>Gloniaceae</taxon>
        <taxon>Glonium</taxon>
    </lineage>
</organism>
<protein>
    <submittedName>
        <fullName evidence="2">Uncharacterized protein</fullName>
    </submittedName>
</protein>
<proteinExistence type="predicted"/>
<evidence type="ECO:0000313" key="3">
    <source>
        <dbReference type="Proteomes" id="UP000250140"/>
    </source>
</evidence>
<evidence type="ECO:0000313" key="2">
    <source>
        <dbReference type="EMBL" id="OCL12262.1"/>
    </source>
</evidence>
<keyword evidence="3" id="KW-1185">Reference proteome</keyword>
<dbReference type="Proteomes" id="UP000250140">
    <property type="component" value="Unassembled WGS sequence"/>
</dbReference>
<dbReference type="AlphaFoldDB" id="A0A8E2F805"/>
<sequence>MAPQGIAHQDTAITMQHDRVVAYVNKTRLIFTDFLEDFGPYEPKLLEEFEQIEDSELIKQLEVSESDESILSESDDDTLSESDDGILPGPAPSQTPLPMLSRSDSEPIQLSRIISMPANEEMPTTLLLKLSERLEHYQQVLDAWSLAQPKGSNDNEEGNHNGLGMECEPKLLRRLMRNALYEKISWDADVDISQSRLCDNRIWLAGQAWDITFALVEFFEKYGTGNETEIEFLEEIFQLPRDCIRSWKFPSRTVFSLGYTGGILTGSNPPVYCSSYDVSNEDSILRTFG</sequence>
<name>A0A8E2F805_9PEZI</name>
<dbReference type="EMBL" id="KV748897">
    <property type="protein sequence ID" value="OCL12262.1"/>
    <property type="molecule type" value="Genomic_DNA"/>
</dbReference>
<evidence type="ECO:0000256" key="1">
    <source>
        <dbReference type="SAM" id="MobiDB-lite"/>
    </source>
</evidence>
<feature type="compositionally biased region" description="Acidic residues" evidence="1">
    <location>
        <begin position="64"/>
        <end position="84"/>
    </location>
</feature>
<gene>
    <name evidence="2" type="ORF">AOQ84DRAFT_437131</name>
</gene>
<reference evidence="2 3" key="1">
    <citation type="journal article" date="2016" name="Nat. Commun.">
        <title>Ectomycorrhizal ecology is imprinted in the genome of the dominant symbiotic fungus Cenococcum geophilum.</title>
        <authorList>
            <consortium name="DOE Joint Genome Institute"/>
            <person name="Peter M."/>
            <person name="Kohler A."/>
            <person name="Ohm R.A."/>
            <person name="Kuo A."/>
            <person name="Krutzmann J."/>
            <person name="Morin E."/>
            <person name="Arend M."/>
            <person name="Barry K.W."/>
            <person name="Binder M."/>
            <person name="Choi C."/>
            <person name="Clum A."/>
            <person name="Copeland A."/>
            <person name="Grisel N."/>
            <person name="Haridas S."/>
            <person name="Kipfer T."/>
            <person name="LaButti K."/>
            <person name="Lindquist E."/>
            <person name="Lipzen A."/>
            <person name="Maire R."/>
            <person name="Meier B."/>
            <person name="Mihaltcheva S."/>
            <person name="Molinier V."/>
            <person name="Murat C."/>
            <person name="Poggeler S."/>
            <person name="Quandt C.A."/>
            <person name="Sperisen C."/>
            <person name="Tritt A."/>
            <person name="Tisserant E."/>
            <person name="Crous P.W."/>
            <person name="Henrissat B."/>
            <person name="Nehls U."/>
            <person name="Egli S."/>
            <person name="Spatafora J.W."/>
            <person name="Grigoriev I.V."/>
            <person name="Martin F.M."/>
        </authorList>
    </citation>
    <scope>NUCLEOTIDE SEQUENCE [LARGE SCALE GENOMIC DNA]</scope>
    <source>
        <strain evidence="2 3">CBS 207.34</strain>
    </source>
</reference>
<feature type="region of interest" description="Disordered" evidence="1">
    <location>
        <begin position="61"/>
        <end position="102"/>
    </location>
</feature>
<accession>A0A8E2F805</accession>